<evidence type="ECO:0000256" key="1">
    <source>
        <dbReference type="PROSITE-ProRule" id="PRU00244"/>
    </source>
</evidence>
<feature type="transmembrane region" description="Helical" evidence="1">
    <location>
        <begin position="112"/>
        <end position="133"/>
    </location>
</feature>
<protein>
    <submittedName>
        <fullName evidence="4">NO-binding membrane sensor protein with MHYT domain</fullName>
    </submittedName>
</protein>
<keyword evidence="1" id="KW-1133">Transmembrane helix</keyword>
<feature type="transmembrane region" description="Helical" evidence="1">
    <location>
        <begin position="82"/>
        <end position="105"/>
    </location>
</feature>
<accession>A0A562V3Z6</accession>
<dbReference type="Proteomes" id="UP000321617">
    <property type="component" value="Unassembled WGS sequence"/>
</dbReference>
<dbReference type="OrthoDB" id="3763366at2"/>
<feature type="transmembrane region" description="Helical" evidence="1">
    <location>
        <begin position="213"/>
        <end position="236"/>
    </location>
</feature>
<evidence type="ECO:0000256" key="2">
    <source>
        <dbReference type="SAM" id="MobiDB-lite"/>
    </source>
</evidence>
<feature type="compositionally biased region" description="Basic and acidic residues" evidence="2">
    <location>
        <begin position="254"/>
        <end position="268"/>
    </location>
</feature>
<reference evidence="4 5" key="1">
    <citation type="journal article" date="2013" name="Stand. Genomic Sci.">
        <title>Genomic Encyclopedia of Type Strains, Phase I: The one thousand microbial genomes (KMG-I) project.</title>
        <authorList>
            <person name="Kyrpides N.C."/>
            <person name="Woyke T."/>
            <person name="Eisen J.A."/>
            <person name="Garrity G."/>
            <person name="Lilburn T.G."/>
            <person name="Beck B.J."/>
            <person name="Whitman W.B."/>
            <person name="Hugenholtz P."/>
            <person name="Klenk H.P."/>
        </authorList>
    </citation>
    <scope>NUCLEOTIDE SEQUENCE [LARGE SCALE GENOMIC DNA]</scope>
    <source>
        <strain evidence="4 5">DSM 45044</strain>
    </source>
</reference>
<feature type="transmembrane region" description="Helical" evidence="1">
    <location>
        <begin position="46"/>
        <end position="70"/>
    </location>
</feature>
<sequence length="336" mass="35390">MTHAHFAYGWVNPLMGFGFALAGSYLGLTCMMLARRQPAGRARVRWLFLGSLAIGGTGIWMMHFIAMIGFSVTGGDVRYDLSITALSLVISIISVAFGLFVVGLGRPTVGKVLVGGPLTGMGVVAMHYTGMAAVNISGTIHYDPLWVAASVAIALVAATVALFFTTWVAGRGSLAAASLIMAAAVCGMHYTGMGAVSVEIVNRGLDRVPGVDPLILMVPILLLATVVLVTLIVGVLGGKDDAEDAVAAVTRRASRSETGTHRTPRHAEPVAAAPAEPAFWSAADVAQPEPDAPGNPGRRPTLSAAMRLRERPRPFTPPRPREAGDWERQDADETPW</sequence>
<keyword evidence="1" id="KW-0812">Transmembrane</keyword>
<feature type="transmembrane region" description="Helical" evidence="1">
    <location>
        <begin position="145"/>
        <end position="167"/>
    </location>
</feature>
<comment type="caution">
    <text evidence="4">The sequence shown here is derived from an EMBL/GenBank/DDBJ whole genome shotgun (WGS) entry which is preliminary data.</text>
</comment>
<dbReference type="PANTHER" id="PTHR35152">
    <property type="entry name" value="DOMAIN SIGNALLING PROTEIN, PUTATIVE (AFU_ORTHOLOGUE AFUA_5G11310)-RELATED"/>
    <property type="match status" value="1"/>
</dbReference>
<keyword evidence="1" id="KW-0472">Membrane</keyword>
<dbReference type="PROSITE" id="PS50924">
    <property type="entry name" value="MHYT"/>
    <property type="match status" value="1"/>
</dbReference>
<evidence type="ECO:0000313" key="5">
    <source>
        <dbReference type="Proteomes" id="UP000321617"/>
    </source>
</evidence>
<feature type="compositionally biased region" description="Low complexity" evidence="2">
    <location>
        <begin position="269"/>
        <end position="283"/>
    </location>
</feature>
<feature type="transmembrane region" description="Helical" evidence="1">
    <location>
        <begin position="174"/>
        <end position="193"/>
    </location>
</feature>
<organism evidence="4 5">
    <name type="scientific">Stackebrandtia albiflava</name>
    <dbReference type="NCBI Taxonomy" id="406432"/>
    <lineage>
        <taxon>Bacteria</taxon>
        <taxon>Bacillati</taxon>
        <taxon>Actinomycetota</taxon>
        <taxon>Actinomycetes</taxon>
        <taxon>Glycomycetales</taxon>
        <taxon>Glycomycetaceae</taxon>
        <taxon>Stackebrandtia</taxon>
    </lineage>
</organism>
<proteinExistence type="predicted"/>
<feature type="compositionally biased region" description="Basic and acidic residues" evidence="2">
    <location>
        <begin position="307"/>
        <end position="336"/>
    </location>
</feature>
<dbReference type="PANTHER" id="PTHR35152:SF1">
    <property type="entry name" value="DOMAIN SIGNALLING PROTEIN, PUTATIVE (AFU_ORTHOLOGUE AFUA_5G11310)-RELATED"/>
    <property type="match status" value="1"/>
</dbReference>
<feature type="region of interest" description="Disordered" evidence="2">
    <location>
        <begin position="251"/>
        <end position="336"/>
    </location>
</feature>
<dbReference type="GO" id="GO:0016020">
    <property type="term" value="C:membrane"/>
    <property type="evidence" value="ECO:0007669"/>
    <property type="project" value="UniProtKB-UniRule"/>
</dbReference>
<evidence type="ECO:0000313" key="4">
    <source>
        <dbReference type="EMBL" id="TWJ12575.1"/>
    </source>
</evidence>
<dbReference type="RefSeq" id="WP_147139809.1">
    <property type="nucleotide sequence ID" value="NZ_BAABIJ010000002.1"/>
</dbReference>
<feature type="domain" description="MHYT" evidence="3">
    <location>
        <begin position="8"/>
        <end position="199"/>
    </location>
</feature>
<name>A0A562V3Z6_9ACTN</name>
<feature type="transmembrane region" description="Helical" evidence="1">
    <location>
        <begin position="14"/>
        <end position="34"/>
    </location>
</feature>
<dbReference type="AlphaFoldDB" id="A0A562V3Z6"/>
<evidence type="ECO:0000259" key="3">
    <source>
        <dbReference type="PROSITE" id="PS50924"/>
    </source>
</evidence>
<dbReference type="InterPro" id="IPR005330">
    <property type="entry name" value="MHYT_dom"/>
</dbReference>
<dbReference type="Pfam" id="PF03707">
    <property type="entry name" value="MHYT"/>
    <property type="match status" value="2"/>
</dbReference>
<dbReference type="EMBL" id="VLLL01000006">
    <property type="protein sequence ID" value="TWJ12575.1"/>
    <property type="molecule type" value="Genomic_DNA"/>
</dbReference>
<gene>
    <name evidence="4" type="ORF">LX16_3335</name>
</gene>
<keyword evidence="5" id="KW-1185">Reference proteome</keyword>